<comment type="caution">
    <text evidence="1">The sequence shown here is derived from an EMBL/GenBank/DDBJ whole genome shotgun (WGS) entry which is preliminary data.</text>
</comment>
<accession>A0ABT8SP49</accession>
<dbReference type="Proteomes" id="UP001169063">
    <property type="component" value="Unassembled WGS sequence"/>
</dbReference>
<dbReference type="RefSeq" id="WP_302110796.1">
    <property type="nucleotide sequence ID" value="NZ_JAUKTR010000006.1"/>
</dbReference>
<dbReference type="InterPro" id="IPR021335">
    <property type="entry name" value="DUF2948"/>
</dbReference>
<gene>
    <name evidence="1" type="ORF">Q0812_13095</name>
</gene>
<organism evidence="1 2">
    <name type="scientific">Peiella sedimenti</name>
    <dbReference type="NCBI Taxonomy" id="3061083"/>
    <lineage>
        <taxon>Bacteria</taxon>
        <taxon>Pseudomonadati</taxon>
        <taxon>Pseudomonadota</taxon>
        <taxon>Alphaproteobacteria</taxon>
        <taxon>Caulobacterales</taxon>
        <taxon>Caulobacteraceae</taxon>
        <taxon>Peiella</taxon>
    </lineage>
</organism>
<keyword evidence="2" id="KW-1185">Reference proteome</keyword>
<sequence length="148" mass="15826">MSGAQDTGLHLLAQDAGDLELISAALQDAVCLRRDILLEAKGRRLTFAFNRLRREAGRERERVRSGLQLGGVLGVRSRGLTRDRRAVLQLLALTFRPEIDGPGGVLGFRFAGGADLEAQVECVDAVLADLTGGWPARGVPDHGADIDG</sequence>
<reference evidence="1" key="1">
    <citation type="submission" date="2023-07" db="EMBL/GenBank/DDBJ databases">
        <title>Brevundimonas soil sp. nov., isolated from the soil of chemical plant.</title>
        <authorList>
            <person name="Wu N."/>
        </authorList>
    </citation>
    <scope>NUCLEOTIDE SEQUENCE</scope>
    <source>
        <strain evidence="1">XZ-24</strain>
    </source>
</reference>
<evidence type="ECO:0000313" key="2">
    <source>
        <dbReference type="Proteomes" id="UP001169063"/>
    </source>
</evidence>
<evidence type="ECO:0000313" key="1">
    <source>
        <dbReference type="EMBL" id="MDO1560365.1"/>
    </source>
</evidence>
<dbReference type="Pfam" id="PF11164">
    <property type="entry name" value="DUF2948"/>
    <property type="match status" value="1"/>
</dbReference>
<protein>
    <submittedName>
        <fullName evidence="1">DUF2948 family protein</fullName>
    </submittedName>
</protein>
<proteinExistence type="predicted"/>
<dbReference type="EMBL" id="JAUKTR010000006">
    <property type="protein sequence ID" value="MDO1560365.1"/>
    <property type="molecule type" value="Genomic_DNA"/>
</dbReference>
<name>A0ABT8SP49_9CAUL</name>